<dbReference type="PANTHER" id="PTHR21137:SF35">
    <property type="entry name" value="ODORANT RECEPTOR 19A-RELATED"/>
    <property type="match status" value="1"/>
</dbReference>
<proteinExistence type="inferred from homology"/>
<dbReference type="InterPro" id="IPR004117">
    <property type="entry name" value="7tm6_olfct_rcpt"/>
</dbReference>
<keyword evidence="9 10" id="KW-0807">Transducer</keyword>
<dbReference type="GO" id="GO:0007165">
    <property type="term" value="P:signal transduction"/>
    <property type="evidence" value="ECO:0007669"/>
    <property type="project" value="UniProtKB-KW"/>
</dbReference>
<keyword evidence="7 10" id="KW-0472">Membrane</keyword>
<keyword evidence="3 10" id="KW-0716">Sensory transduction</keyword>
<sequence>MQDLIERVRFDWNELSNAHELEIIKKYSAIGRLITLFTTLFAYLAIFSFILVQLLLNFVLDIATTTNESRIRHLTAEIEVFIDQQKYFTPLLLYMFLVVLCGITTVIAMETLCMSYTQHACGLFEIAKFIEMTKANFEWMYFIAIPCAVLTLSINLYRLSRLITTEAYGDLITTVLFVLGHIWYLFFCNYVGQEVINHSSDIFHKTYNVQWYMTSLKVQKLLLFIMQRTTRYCTLMVGGLFIPSLEGFATVQDLMKRIICDWNELNNLREIEIIKKYANIGRFITIITTLFIYISIFCFILIQYLSNFFFNITFDKNESHPRQLPVLIECFMDQQKNFCLILIIMCLAVVCGFTTVVATETIHMSYTHHACGLFEIASYRIEQTLLKDTIQNIASSSERSSIICRGVISGFNMYKKAIEFVIIICMIHTIKNFFLLCIVIFL</sequence>
<accession>A0A195CXG3</accession>
<evidence type="ECO:0000256" key="8">
    <source>
        <dbReference type="ARBA" id="ARBA00023170"/>
    </source>
</evidence>
<comment type="similarity">
    <text evidence="10">Belongs to the insect chemoreceptor superfamily. Heteromeric odorant receptor channel (TC 1.A.69) family.</text>
</comment>
<keyword evidence="4 10" id="KW-0812">Transmembrane</keyword>
<reference evidence="11 12" key="1">
    <citation type="submission" date="2016-03" db="EMBL/GenBank/DDBJ databases">
        <title>Cyphomyrmex costatus WGS genome.</title>
        <authorList>
            <person name="Nygaard S."/>
            <person name="Hu H."/>
            <person name="Boomsma J."/>
            <person name="Zhang G."/>
        </authorList>
    </citation>
    <scope>NUCLEOTIDE SEQUENCE [LARGE SCALE GENOMIC DNA]</scope>
    <source>
        <strain evidence="11">MS0001</strain>
        <tissue evidence="11">Whole body</tissue>
    </source>
</reference>
<keyword evidence="8 10" id="KW-0675">Receptor</keyword>
<evidence type="ECO:0000313" key="12">
    <source>
        <dbReference type="Proteomes" id="UP000078542"/>
    </source>
</evidence>
<feature type="transmembrane region" description="Helical" evidence="10">
    <location>
        <begin position="171"/>
        <end position="192"/>
    </location>
</feature>
<evidence type="ECO:0000256" key="7">
    <source>
        <dbReference type="ARBA" id="ARBA00023136"/>
    </source>
</evidence>
<keyword evidence="6 10" id="KW-1133">Transmembrane helix</keyword>
<dbReference type="AlphaFoldDB" id="A0A195CXG3"/>
<evidence type="ECO:0000313" key="11">
    <source>
        <dbReference type="EMBL" id="KYN05346.1"/>
    </source>
</evidence>
<dbReference type="PANTHER" id="PTHR21137">
    <property type="entry name" value="ODORANT RECEPTOR"/>
    <property type="match status" value="1"/>
</dbReference>
<protein>
    <recommendedName>
        <fullName evidence="10">Odorant receptor</fullName>
    </recommendedName>
</protein>
<name>A0A195CXG3_9HYME</name>
<gene>
    <name evidence="11" type="ORF">ALC62_03630</name>
</gene>
<dbReference type="STRING" id="456900.A0A195CXG3"/>
<dbReference type="EMBL" id="KQ977141">
    <property type="protein sequence ID" value="KYN05346.1"/>
    <property type="molecule type" value="Genomic_DNA"/>
</dbReference>
<keyword evidence="5 10" id="KW-0552">Olfaction</keyword>
<feature type="transmembrane region" description="Helical" evidence="10">
    <location>
        <begin position="33"/>
        <end position="56"/>
    </location>
</feature>
<keyword evidence="2" id="KW-1003">Cell membrane</keyword>
<comment type="subcellular location">
    <subcellularLocation>
        <location evidence="1 10">Cell membrane</location>
        <topology evidence="1 10">Multi-pass membrane protein</topology>
    </subcellularLocation>
</comment>
<evidence type="ECO:0000256" key="9">
    <source>
        <dbReference type="ARBA" id="ARBA00023224"/>
    </source>
</evidence>
<dbReference type="GO" id="GO:0005549">
    <property type="term" value="F:odorant binding"/>
    <property type="evidence" value="ECO:0007669"/>
    <property type="project" value="InterPro"/>
</dbReference>
<evidence type="ECO:0000256" key="2">
    <source>
        <dbReference type="ARBA" id="ARBA00022475"/>
    </source>
</evidence>
<keyword evidence="12" id="KW-1185">Reference proteome</keyword>
<evidence type="ECO:0000256" key="5">
    <source>
        <dbReference type="ARBA" id="ARBA00022725"/>
    </source>
</evidence>
<dbReference type="Pfam" id="PF02949">
    <property type="entry name" value="7tm_6"/>
    <property type="match status" value="1"/>
</dbReference>
<feature type="transmembrane region" description="Helical" evidence="10">
    <location>
        <begin position="139"/>
        <end position="159"/>
    </location>
</feature>
<evidence type="ECO:0000256" key="6">
    <source>
        <dbReference type="ARBA" id="ARBA00022989"/>
    </source>
</evidence>
<dbReference type="Proteomes" id="UP000078542">
    <property type="component" value="Unassembled WGS sequence"/>
</dbReference>
<feature type="transmembrane region" description="Helical" evidence="10">
    <location>
        <begin position="420"/>
        <end position="441"/>
    </location>
</feature>
<evidence type="ECO:0000256" key="3">
    <source>
        <dbReference type="ARBA" id="ARBA00022606"/>
    </source>
</evidence>
<dbReference type="GO" id="GO:0005886">
    <property type="term" value="C:plasma membrane"/>
    <property type="evidence" value="ECO:0007669"/>
    <property type="project" value="UniProtKB-SubCell"/>
</dbReference>
<organism evidence="11 12">
    <name type="scientific">Cyphomyrmex costatus</name>
    <dbReference type="NCBI Taxonomy" id="456900"/>
    <lineage>
        <taxon>Eukaryota</taxon>
        <taxon>Metazoa</taxon>
        <taxon>Ecdysozoa</taxon>
        <taxon>Arthropoda</taxon>
        <taxon>Hexapoda</taxon>
        <taxon>Insecta</taxon>
        <taxon>Pterygota</taxon>
        <taxon>Neoptera</taxon>
        <taxon>Endopterygota</taxon>
        <taxon>Hymenoptera</taxon>
        <taxon>Apocrita</taxon>
        <taxon>Aculeata</taxon>
        <taxon>Formicoidea</taxon>
        <taxon>Formicidae</taxon>
        <taxon>Myrmicinae</taxon>
        <taxon>Cyphomyrmex</taxon>
    </lineage>
</organism>
<evidence type="ECO:0000256" key="10">
    <source>
        <dbReference type="RuleBase" id="RU351113"/>
    </source>
</evidence>
<evidence type="ECO:0000256" key="1">
    <source>
        <dbReference type="ARBA" id="ARBA00004651"/>
    </source>
</evidence>
<feature type="transmembrane region" description="Helical" evidence="10">
    <location>
        <begin position="340"/>
        <end position="359"/>
    </location>
</feature>
<evidence type="ECO:0000256" key="4">
    <source>
        <dbReference type="ARBA" id="ARBA00022692"/>
    </source>
</evidence>
<feature type="transmembrane region" description="Helical" evidence="10">
    <location>
        <begin position="91"/>
        <end position="109"/>
    </location>
</feature>
<feature type="transmembrane region" description="Helical" evidence="10">
    <location>
        <begin position="283"/>
        <end position="305"/>
    </location>
</feature>
<dbReference type="GO" id="GO:0004984">
    <property type="term" value="F:olfactory receptor activity"/>
    <property type="evidence" value="ECO:0007669"/>
    <property type="project" value="InterPro"/>
</dbReference>